<proteinExistence type="predicted"/>
<sequence>MLNLNIFIFGETRFLCHTPKMQMCYMHVYVIPRDGVVVNNVFSK</sequence>
<accession>A0A0E9RU69</accession>
<name>A0A0E9RU69_ANGAN</name>
<reference evidence="1" key="1">
    <citation type="submission" date="2014-11" db="EMBL/GenBank/DDBJ databases">
        <authorList>
            <person name="Amaro Gonzalez C."/>
        </authorList>
    </citation>
    <scope>NUCLEOTIDE SEQUENCE</scope>
</reference>
<evidence type="ECO:0000313" key="1">
    <source>
        <dbReference type="EMBL" id="JAH32681.1"/>
    </source>
</evidence>
<dbReference type="AlphaFoldDB" id="A0A0E9RU69"/>
<protein>
    <submittedName>
        <fullName evidence="1">Uncharacterized protein</fullName>
    </submittedName>
</protein>
<organism evidence="1">
    <name type="scientific">Anguilla anguilla</name>
    <name type="common">European freshwater eel</name>
    <name type="synonym">Muraena anguilla</name>
    <dbReference type="NCBI Taxonomy" id="7936"/>
    <lineage>
        <taxon>Eukaryota</taxon>
        <taxon>Metazoa</taxon>
        <taxon>Chordata</taxon>
        <taxon>Craniata</taxon>
        <taxon>Vertebrata</taxon>
        <taxon>Euteleostomi</taxon>
        <taxon>Actinopterygii</taxon>
        <taxon>Neopterygii</taxon>
        <taxon>Teleostei</taxon>
        <taxon>Anguilliformes</taxon>
        <taxon>Anguillidae</taxon>
        <taxon>Anguilla</taxon>
    </lineage>
</organism>
<dbReference type="EMBL" id="GBXM01075896">
    <property type="protein sequence ID" value="JAH32681.1"/>
    <property type="molecule type" value="Transcribed_RNA"/>
</dbReference>
<reference evidence="1" key="2">
    <citation type="journal article" date="2015" name="Fish Shellfish Immunol.">
        <title>Early steps in the European eel (Anguilla anguilla)-Vibrio vulnificus interaction in the gills: Role of the RtxA13 toxin.</title>
        <authorList>
            <person name="Callol A."/>
            <person name="Pajuelo D."/>
            <person name="Ebbesson L."/>
            <person name="Teles M."/>
            <person name="MacKenzie S."/>
            <person name="Amaro C."/>
        </authorList>
    </citation>
    <scope>NUCLEOTIDE SEQUENCE</scope>
</reference>